<keyword evidence="2" id="KW-1185">Reference proteome</keyword>
<dbReference type="CDD" id="cd12954">
    <property type="entry name" value="MMP_TTHA0227_like_1"/>
    <property type="match status" value="1"/>
</dbReference>
<dbReference type="SUPFAM" id="SSF55486">
    <property type="entry name" value="Metalloproteases ('zincins'), catalytic domain"/>
    <property type="match status" value="1"/>
</dbReference>
<proteinExistence type="predicted"/>
<dbReference type="EMBL" id="JASXSX010000001">
    <property type="protein sequence ID" value="MDT3767339.1"/>
    <property type="molecule type" value="Genomic_DNA"/>
</dbReference>
<comment type="caution">
    <text evidence="1">The sequence shown here is derived from an EMBL/GenBank/DDBJ whole genome shotgun (WGS) entry which is preliminary data.</text>
</comment>
<protein>
    <submittedName>
        <fullName evidence="1">Metallopeptidase family protein</fullName>
    </submittedName>
</protein>
<name>A0ABU3IAD1_9ACTO</name>
<dbReference type="Proteomes" id="UP001247542">
    <property type="component" value="Unassembled WGS sequence"/>
</dbReference>
<evidence type="ECO:0000313" key="2">
    <source>
        <dbReference type="Proteomes" id="UP001247542"/>
    </source>
</evidence>
<evidence type="ECO:0000313" key="1">
    <source>
        <dbReference type="EMBL" id="MDT3767339.1"/>
    </source>
</evidence>
<accession>A0ABU3IAD1</accession>
<sequence length="145" mass="16451">MRPVVRNRDRHGRGARGPLFSPVVPARRTWSESFNEIVMMHANEMAARYPQLREIEVAVEDCPPVDPAPWESPMVNLCRAFAVDRMAGLRARIILYRLPISYRAGRASHREFSSGLHAFVRALLAEQFGDLTGINRDDLLRGPND</sequence>
<dbReference type="RefSeq" id="WP_313272797.1">
    <property type="nucleotide sequence ID" value="NZ_JASXSX010000001.1"/>
</dbReference>
<reference evidence="1 2" key="1">
    <citation type="submission" date="2023-06" db="EMBL/GenBank/DDBJ databases">
        <title>Draft genome sequence of Gleimia hominis type strain CCUG 57540T.</title>
        <authorList>
            <person name="Salva-Serra F."/>
            <person name="Cardew S."/>
            <person name="Jensie Markopoulos S."/>
            <person name="Ohlen M."/>
            <person name="Inganas E."/>
            <person name="Svensson-Stadler L."/>
            <person name="Moore E.R.B."/>
        </authorList>
    </citation>
    <scope>NUCLEOTIDE SEQUENCE [LARGE SCALE GENOMIC DNA]</scope>
    <source>
        <strain evidence="1 2">CCUG 57540</strain>
    </source>
</reference>
<gene>
    <name evidence="1" type="ORF">QS713_04570</name>
</gene>
<organism evidence="1 2">
    <name type="scientific">Gleimia hominis</name>
    <dbReference type="NCBI Taxonomy" id="595468"/>
    <lineage>
        <taxon>Bacteria</taxon>
        <taxon>Bacillati</taxon>
        <taxon>Actinomycetota</taxon>
        <taxon>Actinomycetes</taxon>
        <taxon>Actinomycetales</taxon>
        <taxon>Actinomycetaceae</taxon>
        <taxon>Gleimia</taxon>
    </lineage>
</organism>